<evidence type="ECO:0000259" key="10">
    <source>
        <dbReference type="PROSITE" id="PS50110"/>
    </source>
</evidence>
<evidence type="ECO:0000256" key="2">
    <source>
        <dbReference type="ARBA" id="ARBA00022741"/>
    </source>
</evidence>
<dbReference type="Pfam" id="PF02954">
    <property type="entry name" value="HTH_8"/>
    <property type="match status" value="1"/>
</dbReference>
<evidence type="ECO:0000313" key="12">
    <source>
        <dbReference type="Proteomes" id="UP000262878"/>
    </source>
</evidence>
<keyword evidence="4" id="KW-0902">Two-component regulatory system</keyword>
<dbReference type="PROSITE" id="PS00676">
    <property type="entry name" value="SIGMA54_INTERACT_2"/>
    <property type="match status" value="1"/>
</dbReference>
<dbReference type="Proteomes" id="UP000262878">
    <property type="component" value="Unassembled WGS sequence"/>
</dbReference>
<dbReference type="InterPro" id="IPR058031">
    <property type="entry name" value="AAA_lid_NorR"/>
</dbReference>
<dbReference type="SMART" id="SM00382">
    <property type="entry name" value="AAA"/>
    <property type="match status" value="1"/>
</dbReference>
<evidence type="ECO:0000313" key="11">
    <source>
        <dbReference type="EMBL" id="HAR55299.1"/>
    </source>
</evidence>
<dbReference type="Pfam" id="PF00158">
    <property type="entry name" value="Sigma54_activat"/>
    <property type="match status" value="1"/>
</dbReference>
<dbReference type="GO" id="GO:0000160">
    <property type="term" value="P:phosphorelay signal transduction system"/>
    <property type="evidence" value="ECO:0007669"/>
    <property type="project" value="UniProtKB-KW"/>
</dbReference>
<dbReference type="InterPro" id="IPR002197">
    <property type="entry name" value="HTH_Fis"/>
</dbReference>
<dbReference type="PANTHER" id="PTHR32071:SF21">
    <property type="entry name" value="TRANSCRIPTIONAL REGULATORY PROTEIN FLGR"/>
    <property type="match status" value="1"/>
</dbReference>
<dbReference type="Pfam" id="PF25601">
    <property type="entry name" value="AAA_lid_14"/>
    <property type="match status" value="1"/>
</dbReference>
<dbReference type="PROSITE" id="PS50045">
    <property type="entry name" value="SIGMA54_INTERACT_4"/>
    <property type="match status" value="1"/>
</dbReference>
<dbReference type="InterPro" id="IPR002078">
    <property type="entry name" value="Sigma_54_int"/>
</dbReference>
<dbReference type="InterPro" id="IPR025944">
    <property type="entry name" value="Sigma_54_int_dom_CS"/>
</dbReference>
<dbReference type="SUPFAM" id="SSF46689">
    <property type="entry name" value="Homeodomain-like"/>
    <property type="match status" value="1"/>
</dbReference>
<dbReference type="InterPro" id="IPR009057">
    <property type="entry name" value="Homeodomain-like_sf"/>
</dbReference>
<evidence type="ECO:0000259" key="9">
    <source>
        <dbReference type="PROSITE" id="PS50045"/>
    </source>
</evidence>
<dbReference type="EMBL" id="DMUP01000018">
    <property type="protein sequence ID" value="HAR55299.1"/>
    <property type="molecule type" value="Genomic_DNA"/>
</dbReference>
<dbReference type="PRINTS" id="PR01590">
    <property type="entry name" value="HTHFIS"/>
</dbReference>
<dbReference type="InterPro" id="IPR003593">
    <property type="entry name" value="AAA+_ATPase"/>
</dbReference>
<keyword evidence="2" id="KW-0547">Nucleotide-binding</keyword>
<dbReference type="SUPFAM" id="SSF52540">
    <property type="entry name" value="P-loop containing nucleoside triphosphate hydrolases"/>
    <property type="match status" value="1"/>
</dbReference>
<keyword evidence="1 8" id="KW-0597">Phosphoprotein</keyword>
<gene>
    <name evidence="11" type="ORF">DCR58_00795</name>
</gene>
<dbReference type="AlphaFoldDB" id="A0A348WL87"/>
<dbReference type="PANTHER" id="PTHR32071">
    <property type="entry name" value="TRANSCRIPTIONAL REGULATORY PROTEIN"/>
    <property type="match status" value="1"/>
</dbReference>
<dbReference type="Gene3D" id="3.40.50.2300">
    <property type="match status" value="1"/>
</dbReference>
<feature type="modified residue" description="4-aspartylphosphate" evidence="8">
    <location>
        <position position="54"/>
    </location>
</feature>
<keyword evidence="6" id="KW-0238">DNA-binding</keyword>
<evidence type="ECO:0000256" key="6">
    <source>
        <dbReference type="ARBA" id="ARBA00023125"/>
    </source>
</evidence>
<dbReference type="STRING" id="314276.OS145_03673"/>
<evidence type="ECO:0000256" key="7">
    <source>
        <dbReference type="ARBA" id="ARBA00023163"/>
    </source>
</evidence>
<reference evidence="11 12" key="1">
    <citation type="journal article" date="2018" name="Nat. Biotechnol.">
        <title>A standardized bacterial taxonomy based on genome phylogeny substantially revises the tree of life.</title>
        <authorList>
            <person name="Parks D.H."/>
            <person name="Chuvochina M."/>
            <person name="Waite D.W."/>
            <person name="Rinke C."/>
            <person name="Skarshewski A."/>
            <person name="Chaumeil P.A."/>
            <person name="Hugenholtz P."/>
        </authorList>
    </citation>
    <scope>NUCLEOTIDE SEQUENCE [LARGE SCALE GENOMIC DNA]</scope>
    <source>
        <strain evidence="11">UBA9360</strain>
    </source>
</reference>
<evidence type="ECO:0000256" key="1">
    <source>
        <dbReference type="ARBA" id="ARBA00022553"/>
    </source>
</evidence>
<evidence type="ECO:0000256" key="8">
    <source>
        <dbReference type="PROSITE-ProRule" id="PRU00169"/>
    </source>
</evidence>
<name>A0A348WL87_9GAMM</name>
<dbReference type="SMART" id="SM00448">
    <property type="entry name" value="REC"/>
    <property type="match status" value="1"/>
</dbReference>
<dbReference type="FunFam" id="3.40.50.2300:FF:000018">
    <property type="entry name" value="DNA-binding transcriptional regulator NtrC"/>
    <property type="match status" value="1"/>
</dbReference>
<feature type="domain" description="Sigma-54 factor interaction" evidence="9">
    <location>
        <begin position="129"/>
        <end position="359"/>
    </location>
</feature>
<dbReference type="InterPro" id="IPR027417">
    <property type="entry name" value="P-loop_NTPase"/>
</dbReference>
<dbReference type="GO" id="GO:0006355">
    <property type="term" value="P:regulation of DNA-templated transcription"/>
    <property type="evidence" value="ECO:0007669"/>
    <property type="project" value="InterPro"/>
</dbReference>
<keyword evidence="5" id="KW-0805">Transcription regulation</keyword>
<dbReference type="Gene3D" id="1.10.10.60">
    <property type="entry name" value="Homeodomain-like"/>
    <property type="match status" value="1"/>
</dbReference>
<comment type="caution">
    <text evidence="11">The sequence shown here is derived from an EMBL/GenBank/DDBJ whole genome shotgun (WGS) entry which is preliminary data.</text>
</comment>
<dbReference type="Gene3D" id="1.10.8.60">
    <property type="match status" value="1"/>
</dbReference>
<dbReference type="PROSITE" id="PS50110">
    <property type="entry name" value="RESPONSE_REGULATORY"/>
    <property type="match status" value="1"/>
</dbReference>
<dbReference type="Pfam" id="PF00072">
    <property type="entry name" value="Response_reg"/>
    <property type="match status" value="1"/>
</dbReference>
<evidence type="ECO:0000256" key="3">
    <source>
        <dbReference type="ARBA" id="ARBA00022840"/>
    </source>
</evidence>
<sequence>MVSPIILIVEDDAALREAITDTLELAHYQCLHADNGESALLQLKKHRIDLVVSDVQMPGMNGLQLLRNIKHLKIDVPVVMMTAYAKVDDAVVAMREGAVDYLSKPFSIDELTQLVQRHAPIEPAAGHGVVAKDSASLALLELAKKVARTEATVLITGPSGTGKEVLARYIHQQSKRDKQPFVAVNCAAIPETMLESLLFGYEKGAFTGATQSSPGKFELAQGGTLLLDEVTEMDIALQAKLLRVIQERQVERLGARQAIRLDVRIIATSNRDIKAAVAEGIFREDLMYRLNVFPLRWLPLAERTEDIGPLAEALIARHRQRLGIREAVTLSDEALQHLKQYAWPGNVRELENVVQRALVLQQGGKIRPSDLMLDDALMDHVLPEQVSQDSQVLASQPEHENLDNEPAEELGESLFMQEYRIIKQALARHHGKRKPVAEELGISPRTLRYKLAKIRDNGLSV</sequence>
<evidence type="ECO:0000256" key="5">
    <source>
        <dbReference type="ARBA" id="ARBA00023015"/>
    </source>
</evidence>
<dbReference type="GO" id="GO:0005524">
    <property type="term" value="F:ATP binding"/>
    <property type="evidence" value="ECO:0007669"/>
    <property type="project" value="UniProtKB-KW"/>
</dbReference>
<keyword evidence="3" id="KW-0067">ATP-binding</keyword>
<dbReference type="FunFam" id="3.40.50.300:FF:000006">
    <property type="entry name" value="DNA-binding transcriptional regulator NtrC"/>
    <property type="match status" value="1"/>
</dbReference>
<dbReference type="PROSITE" id="PS00688">
    <property type="entry name" value="SIGMA54_INTERACT_3"/>
    <property type="match status" value="1"/>
</dbReference>
<dbReference type="Gene3D" id="3.40.50.300">
    <property type="entry name" value="P-loop containing nucleotide triphosphate hydrolases"/>
    <property type="match status" value="1"/>
</dbReference>
<dbReference type="SUPFAM" id="SSF52172">
    <property type="entry name" value="CheY-like"/>
    <property type="match status" value="1"/>
</dbReference>
<dbReference type="InterPro" id="IPR011006">
    <property type="entry name" value="CheY-like_superfamily"/>
</dbReference>
<dbReference type="InterPro" id="IPR025943">
    <property type="entry name" value="Sigma_54_int_dom_ATP-bd_2"/>
</dbReference>
<proteinExistence type="predicted"/>
<evidence type="ECO:0000256" key="4">
    <source>
        <dbReference type="ARBA" id="ARBA00023012"/>
    </source>
</evidence>
<organism evidence="11 12">
    <name type="scientific">Idiomarina baltica</name>
    <dbReference type="NCBI Taxonomy" id="190892"/>
    <lineage>
        <taxon>Bacteria</taxon>
        <taxon>Pseudomonadati</taxon>
        <taxon>Pseudomonadota</taxon>
        <taxon>Gammaproteobacteria</taxon>
        <taxon>Alteromonadales</taxon>
        <taxon>Idiomarinaceae</taxon>
        <taxon>Idiomarina</taxon>
    </lineage>
</organism>
<feature type="domain" description="Response regulatory" evidence="10">
    <location>
        <begin position="5"/>
        <end position="119"/>
    </location>
</feature>
<protein>
    <submittedName>
        <fullName evidence="11">Sigma-54-dependent Fis family transcriptional regulator</fullName>
    </submittedName>
</protein>
<dbReference type="InterPro" id="IPR001789">
    <property type="entry name" value="Sig_transdc_resp-reg_receiver"/>
</dbReference>
<dbReference type="GO" id="GO:0043565">
    <property type="term" value="F:sequence-specific DNA binding"/>
    <property type="evidence" value="ECO:0007669"/>
    <property type="project" value="InterPro"/>
</dbReference>
<accession>A0A348WL87</accession>
<keyword evidence="7" id="KW-0804">Transcription</keyword>
<dbReference type="CDD" id="cd00009">
    <property type="entry name" value="AAA"/>
    <property type="match status" value="1"/>
</dbReference>